<proteinExistence type="predicted"/>
<dbReference type="SUPFAM" id="SSF53187">
    <property type="entry name" value="Zn-dependent exopeptidases"/>
    <property type="match status" value="1"/>
</dbReference>
<name>F2J130_POLGS</name>
<evidence type="ECO:0000313" key="1">
    <source>
        <dbReference type="EMBL" id="ADZ71976.1"/>
    </source>
</evidence>
<dbReference type="GO" id="GO:0016787">
    <property type="term" value="F:hydrolase activity"/>
    <property type="evidence" value="ECO:0007669"/>
    <property type="project" value="UniProtKB-KW"/>
</dbReference>
<dbReference type="PIRSF" id="PIRSF029730">
    <property type="entry name" value="UCP029730"/>
    <property type="match status" value="1"/>
</dbReference>
<keyword evidence="1" id="KW-0378">Hydrolase</keyword>
<dbReference type="AlphaFoldDB" id="F2J130"/>
<evidence type="ECO:0000313" key="2">
    <source>
        <dbReference type="Proteomes" id="UP000008130"/>
    </source>
</evidence>
<reference evidence="1 2" key="1">
    <citation type="journal article" date="2011" name="J. Bacteriol.">
        <title>Complete genome sequence of Polymorphum gilvum SL003B-26A1T, a crude oil-degrading bacterium from oil-polluted saline soil.</title>
        <authorList>
            <person name="Li S.G."/>
            <person name="Tang Y.Q."/>
            <person name="Nie Y."/>
            <person name="Cai M."/>
            <person name="Wu X.L."/>
        </authorList>
    </citation>
    <scope>NUCLEOTIDE SEQUENCE [LARGE SCALE GENOMIC DNA]</scope>
    <source>
        <strain evidence="2">LMG 25793 / CGMCC 1.9160 / SL003B-26A1</strain>
    </source>
</reference>
<dbReference type="Gene3D" id="3.40.630.40">
    <property type="entry name" value="Zn-dependent exopeptidases"/>
    <property type="match status" value="1"/>
</dbReference>
<dbReference type="EMBL" id="CP002568">
    <property type="protein sequence ID" value="ADZ71976.1"/>
    <property type="molecule type" value="Genomic_DNA"/>
</dbReference>
<dbReference type="KEGG" id="pgv:SL003B_3554"/>
<accession>F2J130</accession>
<organism evidence="1 2">
    <name type="scientific">Polymorphum gilvum (strain LMG 25793 / CGMCC 1.9160 / SL003B-26A1)</name>
    <dbReference type="NCBI Taxonomy" id="991905"/>
    <lineage>
        <taxon>Bacteria</taxon>
        <taxon>Pseudomonadati</taxon>
        <taxon>Pseudomonadota</taxon>
        <taxon>Alphaproteobacteria</taxon>
        <taxon>Rhodobacterales</taxon>
        <taxon>Paracoccaceae</taxon>
        <taxon>Polymorphum</taxon>
    </lineage>
</organism>
<dbReference type="HOGENOM" id="CLU_079628_0_0_5"/>
<keyword evidence="2" id="KW-1185">Reference proteome</keyword>
<dbReference type="InterPro" id="IPR011227">
    <property type="entry name" value="UCP029730"/>
</dbReference>
<protein>
    <submittedName>
        <fullName evidence="1">N-formylglutamate amidohydrolase superfamily</fullName>
    </submittedName>
</protein>
<sequence>MVENRGGRSPIVLLCDHASNHIPAELDDLGLSGPSLTAHIAWDPGGLGVSRDLSRLLDAPLVHPCVSRLVIDCNRALTARDLIPEVSETTIIPGNAGLSPDERQRRIDLVHRPFHDTIERLLAERAAAGLASVLVSVHSFTPVYKGIERPWEIGILSNHDRRYAEAILADLSTQSDCTVGDNEPYSPADGVYYTLARHGEDNGLACAMIEIRNDEIADAAGERAWAERLAPILTRALGAIGAAPCKAAPARSGGHA</sequence>
<dbReference type="PATRIC" id="fig|991905.3.peg.3669"/>
<dbReference type="InterPro" id="IPR007709">
    <property type="entry name" value="N-FG_amidohydro"/>
</dbReference>
<dbReference type="STRING" id="991905.SL003B_3554"/>
<dbReference type="eggNOG" id="COG3931">
    <property type="taxonomic scope" value="Bacteria"/>
</dbReference>
<gene>
    <name evidence="1" type="ordered locus">SL003B_3554</name>
</gene>
<dbReference type="Pfam" id="PF05013">
    <property type="entry name" value="FGase"/>
    <property type="match status" value="1"/>
</dbReference>
<dbReference type="Proteomes" id="UP000008130">
    <property type="component" value="Chromosome"/>
</dbReference>